<evidence type="ECO:0000313" key="4">
    <source>
        <dbReference type="Proteomes" id="UP001150062"/>
    </source>
</evidence>
<reference evidence="1" key="2">
    <citation type="submission" date="2022-08" db="EMBL/GenBank/DDBJ databases">
        <title>Novel sulphate-reducing endosymbionts in the free-living metamonad Anaeramoeba.</title>
        <authorList>
            <person name="Jerlstrom-Hultqvist J."/>
            <person name="Cepicka I."/>
            <person name="Gallot-Lavallee L."/>
            <person name="Salas-Leiva D."/>
            <person name="Curtis B.A."/>
            <person name="Zahonova K."/>
            <person name="Pipaliya S."/>
            <person name="Dacks J."/>
            <person name="Roger A.J."/>
        </authorList>
    </citation>
    <scope>NUCLEOTIDE SEQUENCE</scope>
    <source>
        <strain evidence="1">Busselton2</strain>
    </source>
</reference>
<sequence>MTSPPVDNCKLKTNKKTDKKQLFHKKHLTKTCKKIEQEETEPCITFFSQDFPNAKTKTNQLSFKKKTENDQPLLNGYLCGRAKINEICKRIQQDLNPNEIEILAKLLPTFNKSFDQSQTIK</sequence>
<gene>
    <name evidence="1" type="ORF">M0812_17334</name>
    <name evidence="2" type="ORF">M0813_23966</name>
</gene>
<name>A0AAV7ZAN6_9EUKA</name>
<comment type="caution">
    <text evidence="1">The sequence shown here is derived from an EMBL/GenBank/DDBJ whole genome shotgun (WGS) entry which is preliminary data.</text>
</comment>
<reference evidence="2" key="1">
    <citation type="submission" date="2022-08" db="EMBL/GenBank/DDBJ databases">
        <title>Novel sulfate-reducing endosymbionts in the free-living metamonad Anaeramoeba.</title>
        <authorList>
            <person name="Jerlstrom-Hultqvist J."/>
            <person name="Cepicka I."/>
            <person name="Gallot-Lavallee L."/>
            <person name="Salas-Leiva D."/>
            <person name="Curtis B.A."/>
            <person name="Zahonova K."/>
            <person name="Pipaliya S."/>
            <person name="Dacks J."/>
            <person name="Roger A.J."/>
        </authorList>
    </citation>
    <scope>NUCLEOTIDE SEQUENCE</scope>
    <source>
        <strain evidence="2">Schooner1</strain>
    </source>
</reference>
<keyword evidence="4" id="KW-1185">Reference proteome</keyword>
<organism evidence="1 3">
    <name type="scientific">Anaeramoeba flamelloides</name>
    <dbReference type="NCBI Taxonomy" id="1746091"/>
    <lineage>
        <taxon>Eukaryota</taxon>
        <taxon>Metamonada</taxon>
        <taxon>Anaeramoebidae</taxon>
        <taxon>Anaeramoeba</taxon>
    </lineage>
</organism>
<proteinExistence type="predicted"/>
<dbReference type="Proteomes" id="UP001150062">
    <property type="component" value="Unassembled WGS sequence"/>
</dbReference>
<dbReference type="EMBL" id="JANTQA010000033">
    <property type="protein sequence ID" value="KAJ3438154.1"/>
    <property type="molecule type" value="Genomic_DNA"/>
</dbReference>
<evidence type="ECO:0000313" key="3">
    <source>
        <dbReference type="Proteomes" id="UP001146793"/>
    </source>
</evidence>
<accession>A0AAV7ZAN6</accession>
<dbReference type="EMBL" id="JAOAOG010000198">
    <property type="protein sequence ID" value="KAJ6240867.1"/>
    <property type="molecule type" value="Genomic_DNA"/>
</dbReference>
<dbReference type="AlphaFoldDB" id="A0AAV7ZAN6"/>
<evidence type="ECO:0000313" key="2">
    <source>
        <dbReference type="EMBL" id="KAJ6240867.1"/>
    </source>
</evidence>
<protein>
    <submittedName>
        <fullName evidence="1">Uncharacterized protein</fullName>
    </submittedName>
</protein>
<evidence type="ECO:0000313" key="1">
    <source>
        <dbReference type="EMBL" id="KAJ3438154.1"/>
    </source>
</evidence>
<dbReference type="Proteomes" id="UP001146793">
    <property type="component" value="Unassembled WGS sequence"/>
</dbReference>